<accession>A0A246FGT6</accession>
<dbReference type="RefSeq" id="WP_088465831.1">
    <property type="nucleotide sequence ID" value="NZ_NIRR01000046.1"/>
</dbReference>
<dbReference type="AlphaFoldDB" id="A0A246FGT6"/>
<keyword evidence="3" id="KW-1185">Reference proteome</keyword>
<feature type="transmembrane region" description="Helical" evidence="1">
    <location>
        <begin position="53"/>
        <end position="72"/>
    </location>
</feature>
<gene>
    <name evidence="2" type="ORF">CDA63_17905</name>
</gene>
<keyword evidence="1" id="KW-0812">Transmembrane</keyword>
<evidence type="ECO:0000313" key="3">
    <source>
        <dbReference type="Proteomes" id="UP000197277"/>
    </source>
</evidence>
<feature type="transmembrane region" description="Helical" evidence="1">
    <location>
        <begin position="25"/>
        <end position="46"/>
    </location>
</feature>
<evidence type="ECO:0000313" key="2">
    <source>
        <dbReference type="EMBL" id="OWP61736.1"/>
    </source>
</evidence>
<name>A0A246FGT6_9BACT</name>
<reference evidence="2 3" key="1">
    <citation type="submission" date="2017-06" db="EMBL/GenBank/DDBJ databases">
        <title>Hymenobacter amundsenii sp. nov. isolated from regoliths in Antarctica.</title>
        <authorList>
            <person name="Sedlacek I."/>
            <person name="Kralova S."/>
            <person name="Pantucek R."/>
            <person name="Svec P."/>
            <person name="Holochova P."/>
            <person name="Stankova E."/>
            <person name="Vrbovska V."/>
            <person name="Busse H.-J."/>
        </authorList>
    </citation>
    <scope>NUCLEOTIDE SEQUENCE [LARGE SCALE GENOMIC DNA]</scope>
    <source>
        <strain evidence="2 3">CCM 8682</strain>
    </source>
</reference>
<sequence length="107" mass="11301">MAPVAAGPVEPTWWEKTEKVLLDNWTGILGAVVLVTGIGFLGVYTALRVSAPLRFGMITAFAAALLGLHYFLKPKPFAAKLNVWLQSSAAAVFLFACVGAVSVPGLQ</sequence>
<dbReference type="OrthoDB" id="861561at2"/>
<proteinExistence type="predicted"/>
<feature type="transmembrane region" description="Helical" evidence="1">
    <location>
        <begin position="84"/>
        <end position="106"/>
    </location>
</feature>
<evidence type="ECO:0000256" key="1">
    <source>
        <dbReference type="SAM" id="Phobius"/>
    </source>
</evidence>
<dbReference type="EMBL" id="NIRR01000046">
    <property type="protein sequence ID" value="OWP61736.1"/>
    <property type="molecule type" value="Genomic_DNA"/>
</dbReference>
<organism evidence="2 3">
    <name type="scientific">Hymenobacter amundsenii</name>
    <dbReference type="NCBI Taxonomy" id="2006685"/>
    <lineage>
        <taxon>Bacteria</taxon>
        <taxon>Pseudomonadati</taxon>
        <taxon>Bacteroidota</taxon>
        <taxon>Cytophagia</taxon>
        <taxon>Cytophagales</taxon>
        <taxon>Hymenobacteraceae</taxon>
        <taxon>Hymenobacter</taxon>
    </lineage>
</organism>
<protein>
    <submittedName>
        <fullName evidence="2">Uncharacterized protein</fullName>
    </submittedName>
</protein>
<keyword evidence="1" id="KW-1133">Transmembrane helix</keyword>
<comment type="caution">
    <text evidence="2">The sequence shown here is derived from an EMBL/GenBank/DDBJ whole genome shotgun (WGS) entry which is preliminary data.</text>
</comment>
<dbReference type="Proteomes" id="UP000197277">
    <property type="component" value="Unassembled WGS sequence"/>
</dbReference>
<keyword evidence="1" id="KW-0472">Membrane</keyword>